<reference evidence="6 7" key="2">
    <citation type="submission" date="2018-11" db="EMBL/GenBank/DDBJ databases">
        <authorList>
            <consortium name="Pathogen Informatics"/>
        </authorList>
    </citation>
    <scope>NUCLEOTIDE SEQUENCE [LARGE SCALE GENOMIC DNA]</scope>
    <source>
        <strain evidence="6 7">Costa Rica</strain>
    </source>
</reference>
<keyword evidence="3" id="KW-0862">Zinc</keyword>
<dbReference type="InterPro" id="IPR036236">
    <property type="entry name" value="Znf_C2H2_sf"/>
</dbReference>
<proteinExistence type="predicted"/>
<dbReference type="GO" id="GO:0005634">
    <property type="term" value="C:nucleus"/>
    <property type="evidence" value="ECO:0007669"/>
    <property type="project" value="UniProtKB-ARBA"/>
</dbReference>
<dbReference type="PROSITE" id="PS50157">
    <property type="entry name" value="ZINC_FINGER_C2H2_2"/>
    <property type="match status" value="1"/>
</dbReference>
<dbReference type="SUPFAM" id="SSF57667">
    <property type="entry name" value="beta-beta-alpha zinc fingers"/>
    <property type="match status" value="1"/>
</dbReference>
<dbReference type="Proteomes" id="UP000267027">
    <property type="component" value="Unassembled WGS sequence"/>
</dbReference>
<feature type="domain" description="C2H2-type" evidence="5">
    <location>
        <begin position="33"/>
        <end position="61"/>
    </location>
</feature>
<evidence type="ECO:0000256" key="3">
    <source>
        <dbReference type="ARBA" id="ARBA00022833"/>
    </source>
</evidence>
<sequence length="107" mass="12560">MVSSQTSWLPGTDVPERWKAFEFRFSRFREKTFMCDVCGAAFTLKQNVQSHLFIYHVKDDGSMKQHTRLIYKCDCCEKVFSLNLSFSLPCNDIKRNSLKTIRCYALD</sequence>
<protein>
    <submittedName>
        <fullName evidence="8">C2H2-type domain-containing protein</fullName>
    </submittedName>
</protein>
<reference evidence="8" key="1">
    <citation type="submission" date="2017-02" db="UniProtKB">
        <authorList>
            <consortium name="WormBaseParasite"/>
        </authorList>
    </citation>
    <scope>IDENTIFICATION</scope>
</reference>
<dbReference type="GO" id="GO:0000122">
    <property type="term" value="P:negative regulation of transcription by RNA polymerase II"/>
    <property type="evidence" value="ECO:0007669"/>
    <property type="project" value="UniProtKB-ARBA"/>
</dbReference>
<accession>A0A0R3PKU6</accession>
<gene>
    <name evidence="6" type="ORF">ACOC_LOCUS5271</name>
</gene>
<dbReference type="PROSITE" id="PS00028">
    <property type="entry name" value="ZINC_FINGER_C2H2_1"/>
    <property type="match status" value="1"/>
</dbReference>
<evidence type="ECO:0000256" key="4">
    <source>
        <dbReference type="PROSITE-ProRule" id="PRU00042"/>
    </source>
</evidence>
<evidence type="ECO:0000313" key="7">
    <source>
        <dbReference type="Proteomes" id="UP000267027"/>
    </source>
</evidence>
<evidence type="ECO:0000256" key="2">
    <source>
        <dbReference type="ARBA" id="ARBA00022771"/>
    </source>
</evidence>
<dbReference type="AlphaFoldDB" id="A0A0R3PKU6"/>
<keyword evidence="1" id="KW-0479">Metal-binding</keyword>
<dbReference type="Gene3D" id="3.30.160.60">
    <property type="entry name" value="Classic Zinc Finger"/>
    <property type="match status" value="1"/>
</dbReference>
<dbReference type="FunFam" id="3.30.160.60:FF:000446">
    <property type="entry name" value="Zinc finger protein"/>
    <property type="match status" value="1"/>
</dbReference>
<keyword evidence="7" id="KW-1185">Reference proteome</keyword>
<dbReference type="OrthoDB" id="8114442at2759"/>
<evidence type="ECO:0000313" key="6">
    <source>
        <dbReference type="EMBL" id="VDM56856.1"/>
    </source>
</evidence>
<organism evidence="8">
    <name type="scientific">Angiostrongylus costaricensis</name>
    <name type="common">Nematode worm</name>
    <dbReference type="NCBI Taxonomy" id="334426"/>
    <lineage>
        <taxon>Eukaryota</taxon>
        <taxon>Metazoa</taxon>
        <taxon>Ecdysozoa</taxon>
        <taxon>Nematoda</taxon>
        <taxon>Chromadorea</taxon>
        <taxon>Rhabditida</taxon>
        <taxon>Rhabditina</taxon>
        <taxon>Rhabditomorpha</taxon>
        <taxon>Strongyloidea</taxon>
        <taxon>Metastrongylidae</taxon>
        <taxon>Angiostrongylus</taxon>
    </lineage>
</organism>
<dbReference type="WBParaSite" id="ACOC_0000527001-mRNA-1">
    <property type="protein sequence ID" value="ACOC_0000527001-mRNA-1"/>
    <property type="gene ID" value="ACOC_0000527001"/>
</dbReference>
<evidence type="ECO:0000256" key="1">
    <source>
        <dbReference type="ARBA" id="ARBA00022723"/>
    </source>
</evidence>
<dbReference type="GO" id="GO:0008270">
    <property type="term" value="F:zinc ion binding"/>
    <property type="evidence" value="ECO:0007669"/>
    <property type="project" value="UniProtKB-KW"/>
</dbReference>
<name>A0A0R3PKU6_ANGCS</name>
<evidence type="ECO:0000313" key="8">
    <source>
        <dbReference type="WBParaSite" id="ACOC_0000527001-mRNA-1"/>
    </source>
</evidence>
<evidence type="ECO:0000259" key="5">
    <source>
        <dbReference type="PROSITE" id="PS50157"/>
    </source>
</evidence>
<dbReference type="EMBL" id="UYYA01003860">
    <property type="protein sequence ID" value="VDM56856.1"/>
    <property type="molecule type" value="Genomic_DNA"/>
</dbReference>
<keyword evidence="2 4" id="KW-0863">Zinc-finger</keyword>
<dbReference type="InterPro" id="IPR013087">
    <property type="entry name" value="Znf_C2H2_type"/>
</dbReference>